<protein>
    <submittedName>
        <fullName evidence="1">Uncharacterized protein</fullName>
    </submittedName>
</protein>
<organism evidence="1 2">
    <name type="scientific">Hypsizygus marmoreus</name>
    <name type="common">White beech mushroom</name>
    <name type="synonym">Agaricus marmoreus</name>
    <dbReference type="NCBI Taxonomy" id="39966"/>
    <lineage>
        <taxon>Eukaryota</taxon>
        <taxon>Fungi</taxon>
        <taxon>Dikarya</taxon>
        <taxon>Basidiomycota</taxon>
        <taxon>Agaricomycotina</taxon>
        <taxon>Agaricomycetes</taxon>
        <taxon>Agaricomycetidae</taxon>
        <taxon>Agaricales</taxon>
        <taxon>Tricholomatineae</taxon>
        <taxon>Lyophyllaceae</taxon>
        <taxon>Hypsizygus</taxon>
    </lineage>
</organism>
<sequence>MSFRISKGAVIHQADVKNASLDADLQRKSTRHKEELERLQKTAKGRLVSELQKPLYGTEQAHTSSTAFVSLRYGILESDHAVFYKTDVKKYTIVTAATDEF</sequence>
<gene>
    <name evidence="1" type="ORF">Hypma_009967</name>
</gene>
<proteinExistence type="predicted"/>
<keyword evidence="2" id="KW-1185">Reference proteome</keyword>
<dbReference type="EMBL" id="LUEZ02000049">
    <property type="protein sequence ID" value="RDB22685.1"/>
    <property type="molecule type" value="Genomic_DNA"/>
</dbReference>
<dbReference type="Proteomes" id="UP000076154">
    <property type="component" value="Unassembled WGS sequence"/>
</dbReference>
<comment type="caution">
    <text evidence="1">The sequence shown here is derived from an EMBL/GenBank/DDBJ whole genome shotgun (WGS) entry which is preliminary data.</text>
</comment>
<reference evidence="1" key="1">
    <citation type="submission" date="2018-04" db="EMBL/GenBank/DDBJ databases">
        <title>Whole genome sequencing of Hypsizygus marmoreus.</title>
        <authorList>
            <person name="Choi I.-G."/>
            <person name="Min B."/>
            <person name="Kim J.-G."/>
            <person name="Kim S."/>
            <person name="Oh Y.-L."/>
            <person name="Kong W.-S."/>
            <person name="Park H."/>
            <person name="Jeong J."/>
            <person name="Song E.-S."/>
        </authorList>
    </citation>
    <scope>NUCLEOTIDE SEQUENCE [LARGE SCALE GENOMIC DNA]</scope>
    <source>
        <strain evidence="1">51987-8</strain>
    </source>
</reference>
<name>A0A369JQL7_HYPMA</name>
<evidence type="ECO:0000313" key="2">
    <source>
        <dbReference type="Proteomes" id="UP000076154"/>
    </source>
</evidence>
<dbReference type="InParanoid" id="A0A369JQL7"/>
<evidence type="ECO:0000313" key="1">
    <source>
        <dbReference type="EMBL" id="RDB22685.1"/>
    </source>
</evidence>
<dbReference type="AlphaFoldDB" id="A0A369JQL7"/>
<accession>A0A369JQL7</accession>